<dbReference type="PANTHER" id="PTHR37305">
    <property type="entry name" value="INTEGRAL MEMBRANE PROTEIN-RELATED"/>
    <property type="match status" value="1"/>
</dbReference>
<dbReference type="EMBL" id="CAEZYM010000001">
    <property type="protein sequence ID" value="CAB4715990.1"/>
    <property type="molecule type" value="Genomic_DNA"/>
</dbReference>
<evidence type="ECO:0000313" key="9">
    <source>
        <dbReference type="EMBL" id="CAB4968568.1"/>
    </source>
</evidence>
<evidence type="ECO:0000313" key="4">
    <source>
        <dbReference type="EMBL" id="CAB4715990.1"/>
    </source>
</evidence>
<dbReference type="EMBL" id="CAEZXO010000004">
    <property type="protein sequence ID" value="CAB4692335.1"/>
    <property type="molecule type" value="Genomic_DNA"/>
</dbReference>
<keyword evidence="1" id="KW-0812">Transmembrane</keyword>
<keyword evidence="1" id="KW-1133">Transmembrane helix</keyword>
<keyword evidence="1" id="KW-0472">Membrane</keyword>
<protein>
    <submittedName>
        <fullName evidence="9">Unannotated protein</fullName>
    </submittedName>
</protein>
<evidence type="ECO:0000313" key="7">
    <source>
        <dbReference type="EMBL" id="CAB4855709.1"/>
    </source>
</evidence>
<dbReference type="EMBL" id="CAESAE010000003">
    <property type="protein sequence ID" value="CAB4335138.1"/>
    <property type="molecule type" value="Genomic_DNA"/>
</dbReference>
<organism evidence="9">
    <name type="scientific">freshwater metagenome</name>
    <dbReference type="NCBI Taxonomy" id="449393"/>
    <lineage>
        <taxon>unclassified sequences</taxon>
        <taxon>metagenomes</taxon>
        <taxon>ecological metagenomes</taxon>
    </lineage>
</organism>
<sequence>MIRVFFAEWRKLRRPTLFFGTMGSVMGVTALVTSLLFLLLDSARGNAREGRMITRATLEMPHGLTIGFSSSAGLLGLVALCVFAAQTAQEYTYGTLRNLLVRQPKRLTLLCGKFLAMKVFALITVIFSAIVSITLAFALSGKAKIVTTAWSTSDARSALAHTFLNVFISVIAYGTVGMILGLLFRSPITAISLGVAWLLIIENIIAATVKNSGKWMPGQLMTTIASGGDINSSYSHAFIVLIGYLAVGTIIVAIFFRRRDVSN</sequence>
<feature type="transmembrane region" description="Helical" evidence="1">
    <location>
        <begin position="63"/>
        <end position="85"/>
    </location>
</feature>
<reference evidence="9" key="1">
    <citation type="submission" date="2020-05" db="EMBL/GenBank/DDBJ databases">
        <authorList>
            <person name="Chiriac C."/>
            <person name="Salcher M."/>
            <person name="Ghai R."/>
            <person name="Kavagutti S V."/>
        </authorList>
    </citation>
    <scope>NUCLEOTIDE SEQUENCE</scope>
</reference>
<evidence type="ECO:0000313" key="3">
    <source>
        <dbReference type="EMBL" id="CAB4692335.1"/>
    </source>
</evidence>
<evidence type="ECO:0000313" key="6">
    <source>
        <dbReference type="EMBL" id="CAB4822184.1"/>
    </source>
</evidence>
<dbReference type="Pfam" id="PF12730">
    <property type="entry name" value="ABC2_membrane_4"/>
    <property type="match status" value="1"/>
</dbReference>
<proteinExistence type="predicted"/>
<dbReference type="EMBL" id="CAFBNH010000001">
    <property type="protein sequence ID" value="CAB4934725.1"/>
    <property type="molecule type" value="Genomic_DNA"/>
</dbReference>
<dbReference type="EMBL" id="CAFBLD010000001">
    <property type="protein sequence ID" value="CAB4855709.1"/>
    <property type="molecule type" value="Genomic_DNA"/>
</dbReference>
<dbReference type="EMBL" id="CAFBQX010000003">
    <property type="protein sequence ID" value="CAB5072123.1"/>
    <property type="molecule type" value="Genomic_DNA"/>
</dbReference>
<feature type="transmembrane region" description="Helical" evidence="1">
    <location>
        <begin position="236"/>
        <end position="256"/>
    </location>
</feature>
<dbReference type="EMBL" id="CAFBOC010000001">
    <property type="protein sequence ID" value="CAB4968568.1"/>
    <property type="molecule type" value="Genomic_DNA"/>
</dbReference>
<accession>A0A6J7LJX4</accession>
<evidence type="ECO:0000313" key="5">
    <source>
        <dbReference type="EMBL" id="CAB4779269.1"/>
    </source>
</evidence>
<evidence type="ECO:0000313" key="8">
    <source>
        <dbReference type="EMBL" id="CAB4934725.1"/>
    </source>
</evidence>
<gene>
    <name evidence="3" type="ORF">UFOPK2510_00779</name>
    <name evidence="4" type="ORF">UFOPK2718_00131</name>
    <name evidence="5" type="ORF">UFOPK2936_00773</name>
    <name evidence="6" type="ORF">UFOPK3174_00302</name>
    <name evidence="7" type="ORF">UFOPK3328_00104</name>
    <name evidence="8" type="ORF">UFOPK3779_00104</name>
    <name evidence="9" type="ORF">UFOPK3913_00130</name>
    <name evidence="2" type="ORF">UFOPK4107_00535</name>
    <name evidence="10" type="ORF">UFOPK4403_00723</name>
</gene>
<dbReference type="EMBL" id="CAFABH010000003">
    <property type="protein sequence ID" value="CAB4822184.1"/>
    <property type="molecule type" value="Genomic_DNA"/>
</dbReference>
<dbReference type="PANTHER" id="PTHR37305:SF1">
    <property type="entry name" value="MEMBRANE PROTEIN"/>
    <property type="match status" value="1"/>
</dbReference>
<dbReference type="AlphaFoldDB" id="A0A6J7LJX4"/>
<name>A0A6J7LJX4_9ZZZZ</name>
<feature type="transmembrane region" description="Helical" evidence="1">
    <location>
        <begin position="190"/>
        <end position="209"/>
    </location>
</feature>
<evidence type="ECO:0000256" key="1">
    <source>
        <dbReference type="SAM" id="Phobius"/>
    </source>
</evidence>
<feature type="transmembrane region" description="Helical" evidence="1">
    <location>
        <begin position="115"/>
        <end position="139"/>
    </location>
</feature>
<dbReference type="EMBL" id="CAEZZW010000003">
    <property type="protein sequence ID" value="CAB4779269.1"/>
    <property type="molecule type" value="Genomic_DNA"/>
</dbReference>
<evidence type="ECO:0000313" key="2">
    <source>
        <dbReference type="EMBL" id="CAB4335138.1"/>
    </source>
</evidence>
<evidence type="ECO:0000313" key="10">
    <source>
        <dbReference type="EMBL" id="CAB5072123.1"/>
    </source>
</evidence>
<feature type="transmembrane region" description="Helical" evidence="1">
    <location>
        <begin position="159"/>
        <end position="183"/>
    </location>
</feature>